<accession>A0A371IMD2</accession>
<dbReference type="RefSeq" id="WP_068911982.1">
    <property type="nucleotide sequence ID" value="NZ_MBEW02000005.1"/>
</dbReference>
<organism evidence="1 2">
    <name type="scientific">Criibacterium bergeronii</name>
    <dbReference type="NCBI Taxonomy" id="1871336"/>
    <lineage>
        <taxon>Bacteria</taxon>
        <taxon>Bacillati</taxon>
        <taxon>Bacillota</taxon>
        <taxon>Clostridia</taxon>
        <taxon>Peptostreptococcales</taxon>
        <taxon>Filifactoraceae</taxon>
        <taxon>Criibacterium</taxon>
    </lineage>
</organism>
<comment type="caution">
    <text evidence="1">The sequence shown here is derived from an EMBL/GenBank/DDBJ whole genome shotgun (WGS) entry which is preliminary data.</text>
</comment>
<dbReference type="STRING" id="1871336.BBG48_06085"/>
<reference evidence="1 2" key="1">
    <citation type="journal article" date="2016" name="Genome Announc.">
        <title>Draft Genome Sequence of Criibacterium bergeronii gen. nov., sp. nov., Strain CCRI-22567T, Isolated from a Vaginal Sample from a Woman with Bacterial Vaginosis.</title>
        <authorList>
            <person name="Maheux A.F."/>
            <person name="Berube E."/>
            <person name="Boudreau D.K."/>
            <person name="Raymond F."/>
            <person name="Corbeil J."/>
            <person name="Roy P.H."/>
            <person name="Boissinot M."/>
            <person name="Omar R.F."/>
        </authorList>
    </citation>
    <scope>NUCLEOTIDE SEQUENCE [LARGE SCALE GENOMIC DNA]</scope>
    <source>
        <strain evidence="1 2">CCRI-22567</strain>
    </source>
</reference>
<proteinExistence type="predicted"/>
<dbReference type="AlphaFoldDB" id="A0A371IMD2"/>
<protein>
    <submittedName>
        <fullName evidence="1">Uncharacterized protein</fullName>
    </submittedName>
</protein>
<gene>
    <name evidence="1" type="ORF">BBG48_003520</name>
</gene>
<evidence type="ECO:0000313" key="1">
    <source>
        <dbReference type="EMBL" id="RDY21663.1"/>
    </source>
</evidence>
<sequence>MSNTATKVTGKDLLPIIKKALPANISLVDVTDDFSYKDVFVYDCKISAKNMHVGIIDSQGDIKYIELEDMILIDDEAALIIGSITQKIEDEIRLSLGIDNVSVDYEPYTFLDYRYDIMFVLLVDFSDEDRRDLRIKRKKIAYVQQTGKSKYLN</sequence>
<dbReference type="Proteomes" id="UP000093352">
    <property type="component" value="Unassembled WGS sequence"/>
</dbReference>
<dbReference type="EMBL" id="MBEW02000005">
    <property type="protein sequence ID" value="RDY21663.1"/>
    <property type="molecule type" value="Genomic_DNA"/>
</dbReference>
<evidence type="ECO:0000313" key="2">
    <source>
        <dbReference type="Proteomes" id="UP000093352"/>
    </source>
</evidence>
<name>A0A371IMD2_9FIRM</name>
<keyword evidence="2" id="KW-1185">Reference proteome</keyword>